<keyword evidence="2" id="KW-0812">Transmembrane</keyword>
<evidence type="ECO:0000256" key="1">
    <source>
        <dbReference type="SAM" id="MobiDB-lite"/>
    </source>
</evidence>
<feature type="region of interest" description="Disordered" evidence="1">
    <location>
        <begin position="164"/>
        <end position="192"/>
    </location>
</feature>
<organism evidence="3 4">
    <name type="scientific">Steinernema carpocapsae</name>
    <name type="common">Entomopathogenic nematode</name>
    <dbReference type="NCBI Taxonomy" id="34508"/>
    <lineage>
        <taxon>Eukaryota</taxon>
        <taxon>Metazoa</taxon>
        <taxon>Ecdysozoa</taxon>
        <taxon>Nematoda</taxon>
        <taxon>Chromadorea</taxon>
        <taxon>Rhabditida</taxon>
        <taxon>Tylenchina</taxon>
        <taxon>Panagrolaimomorpha</taxon>
        <taxon>Strongyloidoidea</taxon>
        <taxon>Steinernematidae</taxon>
        <taxon>Steinernema</taxon>
    </lineage>
</organism>
<evidence type="ECO:0000313" key="4">
    <source>
        <dbReference type="Proteomes" id="UP000298663"/>
    </source>
</evidence>
<reference evidence="3 4" key="1">
    <citation type="journal article" date="2015" name="Genome Biol.">
        <title>Comparative genomics of Steinernema reveals deeply conserved gene regulatory networks.</title>
        <authorList>
            <person name="Dillman A.R."/>
            <person name="Macchietto M."/>
            <person name="Porter C.F."/>
            <person name="Rogers A."/>
            <person name="Williams B."/>
            <person name="Antoshechkin I."/>
            <person name="Lee M.M."/>
            <person name="Goodwin Z."/>
            <person name="Lu X."/>
            <person name="Lewis E.E."/>
            <person name="Goodrich-Blair H."/>
            <person name="Stock S.P."/>
            <person name="Adams B.J."/>
            <person name="Sternberg P.W."/>
            <person name="Mortazavi A."/>
        </authorList>
    </citation>
    <scope>NUCLEOTIDE SEQUENCE [LARGE SCALE GENOMIC DNA]</scope>
    <source>
        <strain evidence="3 4">ALL</strain>
    </source>
</reference>
<dbReference type="EMBL" id="AZBU02000002">
    <property type="protein sequence ID" value="TKR93095.1"/>
    <property type="molecule type" value="Genomic_DNA"/>
</dbReference>
<dbReference type="AlphaFoldDB" id="A0A4V6A617"/>
<sequence length="254" mass="28711">MSNIDIDFQKDEKLHFKPLIYYNDFGEEYSHNIFHLPSDKPSLEKRRDKACPGFRIPGILPTQQRNTLFPEFHSAAFGPKKYFLLENPTLAPAPRDDGFPWLLLFIILALLVLLVLIVMCIVCCCKRCKKKNQTKLPTDNGDTHPLKPVTKKDVTELLEDNYDVPDPITVVPRRQNQSPPMEMIDDDDDESSLSLNHYAEEPIQADLSDFTQNPPQRISSFRDPNAPPGSPLNRSGHSPTPKKLVAASIPVVAP</sequence>
<accession>A0A4V6A617</accession>
<dbReference type="Proteomes" id="UP000298663">
    <property type="component" value="Unassembled WGS sequence"/>
</dbReference>
<proteinExistence type="predicted"/>
<protein>
    <submittedName>
        <fullName evidence="3">Uncharacterized protein</fullName>
    </submittedName>
</protein>
<feature type="region of interest" description="Disordered" evidence="1">
    <location>
        <begin position="204"/>
        <end position="254"/>
    </location>
</feature>
<comment type="caution">
    <text evidence="3">The sequence shown here is derived from an EMBL/GenBank/DDBJ whole genome shotgun (WGS) entry which is preliminary data.</text>
</comment>
<feature type="compositionally biased region" description="Polar residues" evidence="1">
    <location>
        <begin position="209"/>
        <end position="219"/>
    </location>
</feature>
<name>A0A4V6A617_STECR</name>
<reference evidence="3 4" key="2">
    <citation type="journal article" date="2019" name="G3 (Bethesda)">
        <title>Hybrid Assembly of the Genome of the Entomopathogenic Nematode Steinernema carpocapsae Identifies the X-Chromosome.</title>
        <authorList>
            <person name="Serra L."/>
            <person name="Macchietto M."/>
            <person name="Macias-Munoz A."/>
            <person name="McGill C.J."/>
            <person name="Rodriguez I.M."/>
            <person name="Rodriguez B."/>
            <person name="Murad R."/>
            <person name="Mortazavi A."/>
        </authorList>
    </citation>
    <scope>NUCLEOTIDE SEQUENCE [LARGE SCALE GENOMIC DNA]</scope>
    <source>
        <strain evidence="3 4">ALL</strain>
    </source>
</reference>
<keyword evidence="2" id="KW-1133">Transmembrane helix</keyword>
<evidence type="ECO:0000313" key="3">
    <source>
        <dbReference type="EMBL" id="TKR93095.1"/>
    </source>
</evidence>
<evidence type="ECO:0000256" key="2">
    <source>
        <dbReference type="SAM" id="Phobius"/>
    </source>
</evidence>
<feature type="transmembrane region" description="Helical" evidence="2">
    <location>
        <begin position="101"/>
        <end position="125"/>
    </location>
</feature>
<keyword evidence="4" id="KW-1185">Reference proteome</keyword>
<gene>
    <name evidence="3" type="ORF">L596_007619</name>
</gene>
<dbReference type="STRING" id="34508.A0A4V6A617"/>
<keyword evidence="2" id="KW-0472">Membrane</keyword>